<evidence type="ECO:0000256" key="4">
    <source>
        <dbReference type="ARBA" id="ARBA00022692"/>
    </source>
</evidence>
<dbReference type="GO" id="GO:0005886">
    <property type="term" value="C:plasma membrane"/>
    <property type="evidence" value="ECO:0007669"/>
    <property type="project" value="TreeGrafter"/>
</dbReference>
<keyword evidence="6 7" id="KW-0472">Membrane</keyword>
<comment type="subcellular location">
    <subcellularLocation>
        <location evidence="1">Membrane</location>
        <topology evidence="1">Multi-pass membrane protein</topology>
    </subcellularLocation>
</comment>
<evidence type="ECO:0000313" key="9">
    <source>
        <dbReference type="Proteomes" id="UP000278222"/>
    </source>
</evidence>
<evidence type="ECO:0000256" key="2">
    <source>
        <dbReference type="ARBA" id="ARBA00008821"/>
    </source>
</evidence>
<feature type="transmembrane region" description="Helical" evidence="7">
    <location>
        <begin position="351"/>
        <end position="372"/>
    </location>
</feature>
<keyword evidence="5 7" id="KW-1133">Transmembrane helix</keyword>
<dbReference type="InterPro" id="IPR006043">
    <property type="entry name" value="NCS2"/>
</dbReference>
<feature type="transmembrane region" description="Helical" evidence="7">
    <location>
        <begin position="310"/>
        <end position="336"/>
    </location>
</feature>
<comment type="caution">
    <text evidence="8">The sequence shown here is derived from an EMBL/GenBank/DDBJ whole genome shotgun (WGS) entry which is preliminary data.</text>
</comment>
<evidence type="ECO:0000256" key="1">
    <source>
        <dbReference type="ARBA" id="ARBA00004141"/>
    </source>
</evidence>
<feature type="transmembrane region" description="Helical" evidence="7">
    <location>
        <begin position="381"/>
        <end position="401"/>
    </location>
</feature>
<organism evidence="8 9">
    <name type="scientific">Stella humosa</name>
    <dbReference type="NCBI Taxonomy" id="94"/>
    <lineage>
        <taxon>Bacteria</taxon>
        <taxon>Pseudomonadati</taxon>
        <taxon>Pseudomonadota</taxon>
        <taxon>Alphaproteobacteria</taxon>
        <taxon>Rhodospirillales</taxon>
        <taxon>Stellaceae</taxon>
        <taxon>Stella</taxon>
    </lineage>
</organism>
<dbReference type="Pfam" id="PF00860">
    <property type="entry name" value="Xan_ur_permease"/>
    <property type="match status" value="1"/>
</dbReference>
<dbReference type="AlphaFoldDB" id="A0A3N1LWF4"/>
<accession>A0A3N1LWF4</accession>
<protein>
    <submittedName>
        <fullName evidence="8">NCS2 family nucleobase:cation symporter-2</fullName>
    </submittedName>
</protein>
<evidence type="ECO:0000256" key="7">
    <source>
        <dbReference type="SAM" id="Phobius"/>
    </source>
</evidence>
<evidence type="ECO:0000256" key="6">
    <source>
        <dbReference type="ARBA" id="ARBA00023136"/>
    </source>
</evidence>
<dbReference type="GO" id="GO:0042907">
    <property type="term" value="F:xanthine transmembrane transporter activity"/>
    <property type="evidence" value="ECO:0007669"/>
    <property type="project" value="TreeGrafter"/>
</dbReference>
<proteinExistence type="inferred from homology"/>
<dbReference type="OrthoDB" id="7236539at2"/>
<feature type="transmembrane region" description="Helical" evidence="7">
    <location>
        <begin position="194"/>
        <end position="212"/>
    </location>
</feature>
<dbReference type="PANTHER" id="PTHR42810:SF2">
    <property type="entry name" value="PURINE PERMEASE C1399.01C-RELATED"/>
    <property type="match status" value="1"/>
</dbReference>
<keyword evidence="3" id="KW-0813">Transport</keyword>
<feature type="transmembrane region" description="Helical" evidence="7">
    <location>
        <begin position="407"/>
        <end position="430"/>
    </location>
</feature>
<keyword evidence="4 7" id="KW-0812">Transmembrane</keyword>
<feature type="transmembrane region" description="Helical" evidence="7">
    <location>
        <begin position="242"/>
        <end position="265"/>
    </location>
</feature>
<evidence type="ECO:0000256" key="3">
    <source>
        <dbReference type="ARBA" id="ARBA00022448"/>
    </source>
</evidence>
<feature type="transmembrane region" description="Helical" evidence="7">
    <location>
        <begin position="20"/>
        <end position="45"/>
    </location>
</feature>
<comment type="similarity">
    <text evidence="2">Belongs to the nucleobase:cation symporter-2 (NCS2) (TC 2.A.40) family.</text>
</comment>
<name>A0A3N1LWF4_9PROT</name>
<sequence>MAGRKPSNLAFGLDDRPPLSVVLILAFQHTVLILMFIAYPLIVAAGAGFSPEATRHFVTATIFAMGVGTILQSWRRFGSGYLLIHNPNPIHIPTLIQAGSVGGPALIATLGLFSAAVQASMGRIIRPLRRLLPAEVCGVTVTMLGVSLIVPGLDRSLELSADRAAFQSDSLLVSAVTLTLMLSVAIFAKGTPKLFALPIGIGAGWLLAIAMGHDGPTPSGSIASLPWIDLPLSLPGFAFDMAFLPAILLGAFIAAIDTLGLMISVQRMNDADWRRADLAGVSRGMVADGTSCTISSVLGGMPTHISSSNVGLAFATGATARVIGMAAGIMLVVAALCPRVAATATMVPQPVLGAIILYSAAYLITSGMELILSRRLSERRVFTVGLSIIAGISLLVIPLVFRGLPPSIAPFFGSPLSLAAITALCLNLVFQIGISRQAQLAMPVGENPFLVVHEFLDRQGELWGARRDVIIAASRTTALAVEAIVEAGLAREAVRLDVQFDETHLDVVVAYEGIPLERPTAQPAPESLLGDERDIGRYVGWTLSQLSDSLTLRSDGERQAVTIRFEH</sequence>
<reference evidence="8 9" key="1">
    <citation type="submission" date="2018-11" db="EMBL/GenBank/DDBJ databases">
        <title>Genomic Encyclopedia of Type Strains, Phase IV (KMG-IV): sequencing the most valuable type-strain genomes for metagenomic binning, comparative biology and taxonomic classification.</title>
        <authorList>
            <person name="Goeker M."/>
        </authorList>
    </citation>
    <scope>NUCLEOTIDE SEQUENCE [LARGE SCALE GENOMIC DNA]</scope>
    <source>
        <strain evidence="8 9">DSM 5900</strain>
    </source>
</reference>
<evidence type="ECO:0000256" key="5">
    <source>
        <dbReference type="ARBA" id="ARBA00022989"/>
    </source>
</evidence>
<feature type="transmembrane region" description="Helical" evidence="7">
    <location>
        <begin position="57"/>
        <end position="75"/>
    </location>
</feature>
<gene>
    <name evidence="8" type="ORF">EDC65_1272</name>
</gene>
<feature type="transmembrane region" description="Helical" evidence="7">
    <location>
        <begin position="95"/>
        <end position="119"/>
    </location>
</feature>
<dbReference type="PANTHER" id="PTHR42810">
    <property type="entry name" value="PURINE PERMEASE C1399.01C-RELATED"/>
    <property type="match status" value="1"/>
</dbReference>
<dbReference type="Proteomes" id="UP000278222">
    <property type="component" value="Unassembled WGS sequence"/>
</dbReference>
<keyword evidence="9" id="KW-1185">Reference proteome</keyword>
<dbReference type="RefSeq" id="WP_123688880.1">
    <property type="nucleotide sequence ID" value="NZ_AP019700.1"/>
</dbReference>
<dbReference type="EMBL" id="RJKX01000013">
    <property type="protein sequence ID" value="ROP99493.1"/>
    <property type="molecule type" value="Genomic_DNA"/>
</dbReference>
<feature type="transmembrane region" description="Helical" evidence="7">
    <location>
        <begin position="170"/>
        <end position="187"/>
    </location>
</feature>
<feature type="transmembrane region" description="Helical" evidence="7">
    <location>
        <begin position="131"/>
        <end position="150"/>
    </location>
</feature>
<evidence type="ECO:0000313" key="8">
    <source>
        <dbReference type="EMBL" id="ROP99493.1"/>
    </source>
</evidence>